<dbReference type="Gene3D" id="3.10.50.10">
    <property type="match status" value="1"/>
</dbReference>
<evidence type="ECO:0000256" key="1">
    <source>
        <dbReference type="ARBA" id="ARBA00022460"/>
    </source>
</evidence>
<comment type="caution">
    <text evidence="5">The sequence shown here is derived from an EMBL/GenBank/DDBJ whole genome shotgun (WGS) entry which is preliminary data.</text>
</comment>
<evidence type="ECO:0000256" key="3">
    <source>
        <dbReference type="SAM" id="MobiDB-lite"/>
    </source>
</evidence>
<feature type="signal peptide" evidence="4">
    <location>
        <begin position="1"/>
        <end position="27"/>
    </location>
</feature>
<keyword evidence="6" id="KW-1185">Reference proteome</keyword>
<evidence type="ECO:0000256" key="2">
    <source>
        <dbReference type="PROSITE-ProRule" id="PRU00497"/>
    </source>
</evidence>
<dbReference type="PRINTS" id="PR00947">
    <property type="entry name" value="CUTICLE"/>
</dbReference>
<feature type="region of interest" description="Disordered" evidence="3">
    <location>
        <begin position="99"/>
        <end position="121"/>
    </location>
</feature>
<dbReference type="PANTHER" id="PTHR10380:SF235">
    <property type="entry name" value="CUTICULAR PROTEIN 73D, ISOFORM B"/>
    <property type="match status" value="1"/>
</dbReference>
<keyword evidence="4" id="KW-0732">Signal</keyword>
<reference evidence="5 6" key="1">
    <citation type="journal article" date="2018" name="Gigascience">
        <title>Genomes of trombidid mites reveal novel predicted allergens and laterally-transferred genes associated with secondary metabolism.</title>
        <authorList>
            <person name="Dong X."/>
            <person name="Chaisiri K."/>
            <person name="Xia D."/>
            <person name="Armstrong S.D."/>
            <person name="Fang Y."/>
            <person name="Donnelly M.J."/>
            <person name="Kadowaki T."/>
            <person name="McGarry J.W."/>
            <person name="Darby A.C."/>
            <person name="Makepeace B.L."/>
        </authorList>
    </citation>
    <scope>NUCLEOTIDE SEQUENCE [LARGE SCALE GENOMIC DNA]</scope>
    <source>
        <strain evidence="5">UoL-UT</strain>
    </source>
</reference>
<sequence length="174" mass="19742">MTGLIVIVLKLVFFAAIAFICLQCGHTQPRTYREDYGPPMPYNFQYNNVDEYGTQLERTETKDASGTVRGSYSYRDADGLYRIVDYIADANGFRANVRTNEPGTAKDHSGDPADTTWEIQPSPPGVIQKWAGRGYQPNPGRATGRRFAPLVRNDVGYYGDYDSNYAKYRYPRKR</sequence>
<name>A0A443SNB6_9ACAR</name>
<accession>A0A443SNB6</accession>
<protein>
    <submittedName>
        <fullName evidence="5">Cuticle protein 16.8-like protein</fullName>
    </submittedName>
</protein>
<dbReference type="PROSITE" id="PS00233">
    <property type="entry name" value="CHIT_BIND_RR_1"/>
    <property type="match status" value="1"/>
</dbReference>
<organism evidence="5 6">
    <name type="scientific">Leptotrombidium deliense</name>
    <dbReference type="NCBI Taxonomy" id="299467"/>
    <lineage>
        <taxon>Eukaryota</taxon>
        <taxon>Metazoa</taxon>
        <taxon>Ecdysozoa</taxon>
        <taxon>Arthropoda</taxon>
        <taxon>Chelicerata</taxon>
        <taxon>Arachnida</taxon>
        <taxon>Acari</taxon>
        <taxon>Acariformes</taxon>
        <taxon>Trombidiformes</taxon>
        <taxon>Prostigmata</taxon>
        <taxon>Anystina</taxon>
        <taxon>Parasitengona</taxon>
        <taxon>Trombiculoidea</taxon>
        <taxon>Trombiculidae</taxon>
        <taxon>Leptotrombidium</taxon>
    </lineage>
</organism>
<feature type="chain" id="PRO_5019032393" evidence="4">
    <location>
        <begin position="28"/>
        <end position="174"/>
    </location>
</feature>
<dbReference type="InterPro" id="IPR000618">
    <property type="entry name" value="Insect_cuticle"/>
</dbReference>
<evidence type="ECO:0000313" key="5">
    <source>
        <dbReference type="EMBL" id="RWS29020.1"/>
    </source>
</evidence>
<dbReference type="GO" id="GO:0008010">
    <property type="term" value="F:structural constituent of chitin-based larval cuticle"/>
    <property type="evidence" value="ECO:0007669"/>
    <property type="project" value="TreeGrafter"/>
</dbReference>
<dbReference type="AlphaFoldDB" id="A0A443SNB6"/>
<dbReference type="InterPro" id="IPR031311">
    <property type="entry name" value="CHIT_BIND_RR_consensus"/>
</dbReference>
<dbReference type="Pfam" id="PF00379">
    <property type="entry name" value="Chitin_bind_4"/>
    <property type="match status" value="1"/>
</dbReference>
<evidence type="ECO:0000256" key="4">
    <source>
        <dbReference type="SAM" id="SignalP"/>
    </source>
</evidence>
<dbReference type="VEuPathDB" id="VectorBase:LDEU003021"/>
<dbReference type="GO" id="GO:0062129">
    <property type="term" value="C:chitin-based extracellular matrix"/>
    <property type="evidence" value="ECO:0007669"/>
    <property type="project" value="TreeGrafter"/>
</dbReference>
<dbReference type="Proteomes" id="UP000288716">
    <property type="component" value="Unassembled WGS sequence"/>
</dbReference>
<evidence type="ECO:0000313" key="6">
    <source>
        <dbReference type="Proteomes" id="UP000288716"/>
    </source>
</evidence>
<dbReference type="PANTHER" id="PTHR10380">
    <property type="entry name" value="CUTICLE PROTEIN"/>
    <property type="match status" value="1"/>
</dbReference>
<proteinExistence type="predicted"/>
<dbReference type="EMBL" id="NCKV01001103">
    <property type="protein sequence ID" value="RWS29020.1"/>
    <property type="molecule type" value="Genomic_DNA"/>
</dbReference>
<keyword evidence="1 2" id="KW-0193">Cuticle</keyword>
<dbReference type="InterPro" id="IPR029070">
    <property type="entry name" value="Chitinase_insertion_sf"/>
</dbReference>
<gene>
    <name evidence="5" type="ORF">B4U80_01906</name>
</gene>
<dbReference type="InterPro" id="IPR050468">
    <property type="entry name" value="Cuticle_Struct_Prot"/>
</dbReference>
<dbReference type="OrthoDB" id="6430831at2759"/>
<dbReference type="PROSITE" id="PS51155">
    <property type="entry name" value="CHIT_BIND_RR_2"/>
    <property type="match status" value="1"/>
</dbReference>